<dbReference type="PANTHER" id="PTHR33317:SF4">
    <property type="entry name" value="POLYNUCLEOTIDYL TRANSFERASE, RIBONUCLEASE H-LIKE SUPERFAMILY PROTEIN"/>
    <property type="match status" value="1"/>
</dbReference>
<dbReference type="SMART" id="SM00732">
    <property type="entry name" value="YqgFc"/>
    <property type="match status" value="1"/>
</dbReference>
<accession>K1XVQ9</accession>
<dbReference type="AlphaFoldDB" id="K1XVQ9"/>
<evidence type="ECO:0000256" key="2">
    <source>
        <dbReference type="ARBA" id="ARBA00022517"/>
    </source>
</evidence>
<dbReference type="SUPFAM" id="SSF53098">
    <property type="entry name" value="Ribonuclease H-like"/>
    <property type="match status" value="1"/>
</dbReference>
<dbReference type="GO" id="GO:0016788">
    <property type="term" value="F:hydrolase activity, acting on ester bonds"/>
    <property type="evidence" value="ECO:0007669"/>
    <property type="project" value="UniProtKB-UniRule"/>
</dbReference>
<comment type="subcellular location">
    <subcellularLocation>
        <location evidence="5">Cytoplasm</location>
    </subcellularLocation>
</comment>
<evidence type="ECO:0000256" key="5">
    <source>
        <dbReference type="HAMAP-Rule" id="MF_00651"/>
    </source>
</evidence>
<evidence type="ECO:0000256" key="1">
    <source>
        <dbReference type="ARBA" id="ARBA00022490"/>
    </source>
</evidence>
<dbReference type="EC" id="3.1.-.-" evidence="5"/>
<keyword evidence="4 5" id="KW-0378">Hydrolase</keyword>
<dbReference type="GO" id="GO:0004518">
    <property type="term" value="F:nuclease activity"/>
    <property type="evidence" value="ECO:0007669"/>
    <property type="project" value="UniProtKB-KW"/>
</dbReference>
<dbReference type="InterPro" id="IPR006641">
    <property type="entry name" value="YqgF/RNaseH-like_dom"/>
</dbReference>
<comment type="similarity">
    <text evidence="5">Belongs to the YqgF HJR family.</text>
</comment>
<evidence type="ECO:0000256" key="4">
    <source>
        <dbReference type="ARBA" id="ARBA00022801"/>
    </source>
</evidence>
<comment type="caution">
    <text evidence="7">The sequence shown here is derived from an EMBL/GenBank/DDBJ whole genome shotgun (WGS) entry which is preliminary data.</text>
</comment>
<dbReference type="CDD" id="cd16964">
    <property type="entry name" value="YqgF"/>
    <property type="match status" value="1"/>
</dbReference>
<dbReference type="NCBIfam" id="TIGR00250">
    <property type="entry name" value="RNAse_H_YqgF"/>
    <property type="match status" value="1"/>
</dbReference>
<comment type="function">
    <text evidence="5">Could be a nuclease involved in processing of the 5'-end of pre-16S rRNA.</text>
</comment>
<dbReference type="Pfam" id="PF03652">
    <property type="entry name" value="RuvX"/>
    <property type="match status" value="1"/>
</dbReference>
<dbReference type="GO" id="GO:0000967">
    <property type="term" value="P:rRNA 5'-end processing"/>
    <property type="evidence" value="ECO:0007669"/>
    <property type="project" value="UniProtKB-UniRule"/>
</dbReference>
<proteinExistence type="inferred from homology"/>
<dbReference type="HAMAP" id="MF_00651">
    <property type="entry name" value="Nuclease_YqgF"/>
    <property type="match status" value="1"/>
</dbReference>
<keyword evidence="2 5" id="KW-0690">Ribosome biogenesis</keyword>
<keyword evidence="1 5" id="KW-0963">Cytoplasm</keyword>
<dbReference type="PANTHER" id="PTHR33317">
    <property type="entry name" value="POLYNUCLEOTIDYL TRANSFERASE, RIBONUCLEASE H-LIKE SUPERFAMILY PROTEIN"/>
    <property type="match status" value="1"/>
</dbReference>
<reference evidence="7" key="1">
    <citation type="journal article" date="2012" name="Science">
        <title>Fermentation, hydrogen, and sulfur metabolism in multiple uncultivated bacterial phyla.</title>
        <authorList>
            <person name="Wrighton K.C."/>
            <person name="Thomas B.C."/>
            <person name="Sharon I."/>
            <person name="Miller C.S."/>
            <person name="Castelle C.J."/>
            <person name="VerBerkmoes N.C."/>
            <person name="Wilkins M.J."/>
            <person name="Hettich R.L."/>
            <person name="Lipton M.S."/>
            <person name="Williams K.H."/>
            <person name="Long P.E."/>
            <person name="Banfield J.F."/>
        </authorList>
    </citation>
    <scope>NUCLEOTIDE SEQUENCE [LARGE SCALE GENOMIC DNA]</scope>
</reference>
<dbReference type="GO" id="GO:0005737">
    <property type="term" value="C:cytoplasm"/>
    <property type="evidence" value="ECO:0007669"/>
    <property type="project" value="UniProtKB-SubCell"/>
</dbReference>
<dbReference type="EMBL" id="AMFJ01034441">
    <property type="protein sequence ID" value="EKD29332.1"/>
    <property type="molecule type" value="Genomic_DNA"/>
</dbReference>
<evidence type="ECO:0000313" key="7">
    <source>
        <dbReference type="EMBL" id="EKD29332.1"/>
    </source>
</evidence>
<sequence>MSTLAIDYGTKKIGLAIEVEGIAFPLAIIATKEIFSSLPKLIKERHIDTIIIGIANHMDGTISEQAIRTREFRKKIQNLLPKDMRYIEWDERLTTFEARNALDPFGKDPRKNIDDVAASILLQSYLTSIKSSACNS</sequence>
<feature type="domain" description="YqgF/RNase H-like" evidence="6">
    <location>
        <begin position="1"/>
        <end position="98"/>
    </location>
</feature>
<name>K1XVQ9_9BACT</name>
<dbReference type="InterPro" id="IPR012337">
    <property type="entry name" value="RNaseH-like_sf"/>
</dbReference>
<gene>
    <name evidence="7" type="ORF">ACD_78C00441G0004</name>
</gene>
<dbReference type="InterPro" id="IPR037027">
    <property type="entry name" value="YqgF/RNaseH-like_dom_sf"/>
</dbReference>
<organism evidence="7">
    <name type="scientific">uncultured bacterium</name>
    <name type="common">gcode 4</name>
    <dbReference type="NCBI Taxonomy" id="1234023"/>
    <lineage>
        <taxon>Bacteria</taxon>
        <taxon>environmental samples</taxon>
    </lineage>
</organism>
<protein>
    <recommendedName>
        <fullName evidence="5">Putative pre-16S rRNA nuclease</fullName>
        <ecNumber evidence="5">3.1.-.-</ecNumber>
    </recommendedName>
</protein>
<dbReference type="Gene3D" id="3.30.420.140">
    <property type="entry name" value="YqgF/RNase H-like domain"/>
    <property type="match status" value="1"/>
</dbReference>
<dbReference type="InterPro" id="IPR005227">
    <property type="entry name" value="YqgF"/>
</dbReference>
<evidence type="ECO:0000259" key="6">
    <source>
        <dbReference type="SMART" id="SM00732"/>
    </source>
</evidence>
<evidence type="ECO:0000256" key="3">
    <source>
        <dbReference type="ARBA" id="ARBA00022722"/>
    </source>
</evidence>
<keyword evidence="3 5" id="KW-0540">Nuclease</keyword>